<accession>A0A8J4H478</accession>
<comment type="caution">
    <text evidence="1">The sequence shown here is derived from an EMBL/GenBank/DDBJ whole genome shotgun (WGS) entry which is preliminary data.</text>
</comment>
<evidence type="ECO:0000313" key="1">
    <source>
        <dbReference type="EMBL" id="GIQ69226.1"/>
    </source>
</evidence>
<evidence type="ECO:0000313" key="2">
    <source>
        <dbReference type="Proteomes" id="UP000677918"/>
    </source>
</evidence>
<dbReference type="Proteomes" id="UP000677918">
    <property type="component" value="Unassembled WGS sequence"/>
</dbReference>
<dbReference type="RefSeq" id="WP_213412031.1">
    <property type="nucleotide sequence ID" value="NZ_BOVK01000025.1"/>
</dbReference>
<reference evidence="1" key="1">
    <citation type="submission" date="2021-04" db="EMBL/GenBank/DDBJ databases">
        <title>Draft genome sequence of Xylanibacillus composti strain K13.</title>
        <authorList>
            <person name="Uke A."/>
            <person name="Chhe C."/>
            <person name="Baramee S."/>
            <person name="Kosugi A."/>
        </authorList>
    </citation>
    <scope>NUCLEOTIDE SEQUENCE</scope>
    <source>
        <strain evidence="1">K13</strain>
    </source>
</reference>
<proteinExistence type="predicted"/>
<organism evidence="1 2">
    <name type="scientific">Xylanibacillus composti</name>
    <dbReference type="NCBI Taxonomy" id="1572762"/>
    <lineage>
        <taxon>Bacteria</taxon>
        <taxon>Bacillati</taxon>
        <taxon>Bacillota</taxon>
        <taxon>Bacilli</taxon>
        <taxon>Bacillales</taxon>
        <taxon>Paenibacillaceae</taxon>
        <taxon>Xylanibacillus</taxon>
    </lineage>
</organism>
<name>A0A8J4H478_9BACL</name>
<dbReference type="AlphaFoldDB" id="A0A8J4H478"/>
<keyword evidence="2" id="KW-1185">Reference proteome</keyword>
<gene>
    <name evidence="1" type="ORF">XYCOK13_20500</name>
</gene>
<sequence>MQASNPHIVIGAGNLFAFRADESGYWLDRCSLNDLECSESIELPEAPKRIVYDDGRDGLHFLFVGGEPASSIGYYHLESKLWIDQPIDDRSFAGSLLVGDSILVTLMGYSDDGRTAVEDNRIAVLNDQLQVDEYTTVGNVPNLMLVMESKLFVSSGRSGVVIEEVSLEEGRVNQRYYIAETGSAIAMTSIEDSLYILTPENVYRLQSDGSVDSKKLTGRTESQWNY</sequence>
<protein>
    <submittedName>
        <fullName evidence="1">Uncharacterized protein</fullName>
    </submittedName>
</protein>
<dbReference type="EMBL" id="BOVK01000025">
    <property type="protein sequence ID" value="GIQ69226.1"/>
    <property type="molecule type" value="Genomic_DNA"/>
</dbReference>